<accession>A0ABX0A458</accession>
<dbReference type="RefSeq" id="WP_161921057.1">
    <property type="nucleotide sequence ID" value="NZ_JAACYS010000051.1"/>
</dbReference>
<proteinExistence type="inferred from homology"/>
<gene>
    <name evidence="3" type="primary">dprA</name>
    <name evidence="3" type="ORF">GW534_10910</name>
</gene>
<dbReference type="PANTHER" id="PTHR43022">
    <property type="entry name" value="PROTEIN SMF"/>
    <property type="match status" value="1"/>
</dbReference>
<dbReference type="Gene3D" id="3.40.50.450">
    <property type="match status" value="1"/>
</dbReference>
<reference evidence="3 4" key="1">
    <citation type="submission" date="2020-01" db="EMBL/GenBank/DDBJ databases">
        <title>A novel Bacillus sp. from Pasinler.</title>
        <authorList>
            <person name="Adiguzel A."/>
            <person name="Ay H."/>
            <person name="Baltaci M.O."/>
        </authorList>
    </citation>
    <scope>NUCLEOTIDE SEQUENCE [LARGE SCALE GENOMIC DNA]</scope>
    <source>
        <strain evidence="3 4">P1</strain>
    </source>
</reference>
<dbReference type="EMBL" id="JAACYS010000051">
    <property type="protein sequence ID" value="NCU18226.1"/>
    <property type="molecule type" value="Genomic_DNA"/>
</dbReference>
<organism evidence="3 4">
    <name type="scientific">Pallidibacillus pasinlerensis</name>
    <dbReference type="NCBI Taxonomy" id="2703818"/>
    <lineage>
        <taxon>Bacteria</taxon>
        <taxon>Bacillati</taxon>
        <taxon>Bacillota</taxon>
        <taxon>Bacilli</taxon>
        <taxon>Bacillales</taxon>
        <taxon>Bacillaceae</taxon>
        <taxon>Pallidibacillus</taxon>
    </lineage>
</organism>
<dbReference type="Proteomes" id="UP000743899">
    <property type="component" value="Unassembled WGS sequence"/>
</dbReference>
<sequence length="298" mass="33716">MESSLAKYRLVHLYECRGIGSRTLYKMLKFDPTLHDIFLMTKHELQYYFQISNRYIDVTYFDIHNNDPANTYEKYAKMNIQIITILDEIYPYLLKQIYNPPLILYCKGDIELLYNASLAVVGTRNPSNYGVQATKEIVRSLVKKKFTIVSGLAKGIDFIAHQTCIEHTGQTIAVLGSGFSHIYPRNHEQIANIIGKSHLLLSEYPPNTKPQKTNFPERNRIISGLTVGTIVIEAREKSGSLITADFALNEGREVFAVPGSIFSDTSKGTNFLIQQGAKLIQSIDDILSELPKNTTQMV</sequence>
<evidence type="ECO:0000313" key="4">
    <source>
        <dbReference type="Proteomes" id="UP000743899"/>
    </source>
</evidence>
<dbReference type="InterPro" id="IPR057666">
    <property type="entry name" value="DrpA_SLOG"/>
</dbReference>
<evidence type="ECO:0000259" key="2">
    <source>
        <dbReference type="Pfam" id="PF02481"/>
    </source>
</evidence>
<dbReference type="PANTHER" id="PTHR43022:SF1">
    <property type="entry name" value="PROTEIN SMF"/>
    <property type="match status" value="1"/>
</dbReference>
<dbReference type="InterPro" id="IPR003488">
    <property type="entry name" value="DprA"/>
</dbReference>
<comment type="similarity">
    <text evidence="1">Belongs to the DprA/Smf family.</text>
</comment>
<name>A0ABX0A458_9BACI</name>
<evidence type="ECO:0000256" key="1">
    <source>
        <dbReference type="ARBA" id="ARBA00006525"/>
    </source>
</evidence>
<protein>
    <submittedName>
        <fullName evidence="3">DNA-protecting protein DprA</fullName>
    </submittedName>
</protein>
<dbReference type="Pfam" id="PF02481">
    <property type="entry name" value="DNA_processg_A"/>
    <property type="match status" value="1"/>
</dbReference>
<evidence type="ECO:0000313" key="3">
    <source>
        <dbReference type="EMBL" id="NCU18226.1"/>
    </source>
</evidence>
<feature type="domain" description="Smf/DprA SLOG" evidence="2">
    <location>
        <begin position="81"/>
        <end position="290"/>
    </location>
</feature>
<keyword evidence="4" id="KW-1185">Reference proteome</keyword>
<dbReference type="SUPFAM" id="SSF102405">
    <property type="entry name" value="MCP/YpsA-like"/>
    <property type="match status" value="1"/>
</dbReference>
<dbReference type="NCBIfam" id="TIGR00732">
    <property type="entry name" value="dprA"/>
    <property type="match status" value="1"/>
</dbReference>
<comment type="caution">
    <text evidence="3">The sequence shown here is derived from an EMBL/GenBank/DDBJ whole genome shotgun (WGS) entry which is preliminary data.</text>
</comment>